<sequence>MFSIHISIFILLQFLSLASFNNDLNCDFLTTCCWREPTPNPFINDILASDIIDLNWYRRTFKVGKSKPPPAKNYLLRSVGVNTTATSIYESCAFCSENGIVNIEFRHWQSPSTKFYICFKELNKPIEKENCELVNFILQSKLVDVEFEVEKREKMTLVFMVSNPSHTSEATVMIDHINVRTAYCGLNIKSLPKVGKQENKVIDESNASYYPPVPKASVPSILTEVSPAIDEKVIKSLKKTTTLGGDKKFLVEPKNITPTERISSNSTKILKENHNNFFNVPKTTPQQIKTPEKKVSSITTTSRPVFTFPTMPSALSPPVGGLFSFLPNSLQPMTPEFTGFNIKPSKIQKPKVDVSHMRSENTLNGKKNTNTQAVQLTKKSGDNPFVEMFGKEFADFLDPSFETSTDEDKMMSEQNMSQNKINNGKEQVAPTSTLGIFDPQNQVCNTVGGCLFDRSFCSYHNVPDLANGGEFRAAFVGKSRFIEARLNPGQVAVFQSKTNMLEDHVVMFDVLEWVEGEKLSGCCIVPGRQPSEMICPYETSIFQGPIEWKGGQMACPKGTTVIMFICENYGKNKGVCGIDNIRLHKTTDIPRTEPCQKNLLMKM</sequence>
<keyword evidence="3" id="KW-1185">Reference proteome</keyword>
<evidence type="ECO:0000256" key="2">
    <source>
        <dbReference type="SAM" id="SignalP"/>
    </source>
</evidence>
<name>A0A0K0F448_STRVS</name>
<evidence type="ECO:0000256" key="1">
    <source>
        <dbReference type="SAM" id="MobiDB-lite"/>
    </source>
</evidence>
<organism evidence="3 4">
    <name type="scientific">Strongyloides venezuelensis</name>
    <name type="common">Threadworm</name>
    <dbReference type="NCBI Taxonomy" id="75913"/>
    <lineage>
        <taxon>Eukaryota</taxon>
        <taxon>Metazoa</taxon>
        <taxon>Ecdysozoa</taxon>
        <taxon>Nematoda</taxon>
        <taxon>Chromadorea</taxon>
        <taxon>Rhabditida</taxon>
        <taxon>Tylenchina</taxon>
        <taxon>Panagrolaimomorpha</taxon>
        <taxon>Strongyloidoidea</taxon>
        <taxon>Strongyloididae</taxon>
        <taxon>Strongyloides</taxon>
    </lineage>
</organism>
<protein>
    <submittedName>
        <fullName evidence="4">MAM domain-containing protein</fullName>
    </submittedName>
</protein>
<proteinExistence type="predicted"/>
<feature type="signal peptide" evidence="2">
    <location>
        <begin position="1"/>
        <end position="20"/>
    </location>
</feature>
<reference evidence="4" key="2">
    <citation type="submission" date="2015-08" db="UniProtKB">
        <authorList>
            <consortium name="WormBaseParasite"/>
        </authorList>
    </citation>
    <scope>IDENTIFICATION</scope>
</reference>
<evidence type="ECO:0000313" key="4">
    <source>
        <dbReference type="WBParaSite" id="SVE_0358400.1"/>
    </source>
</evidence>
<evidence type="ECO:0000313" key="3">
    <source>
        <dbReference type="Proteomes" id="UP000035680"/>
    </source>
</evidence>
<feature type="region of interest" description="Disordered" evidence="1">
    <location>
        <begin position="277"/>
        <end position="296"/>
    </location>
</feature>
<dbReference type="Proteomes" id="UP000035680">
    <property type="component" value="Unassembled WGS sequence"/>
</dbReference>
<dbReference type="AlphaFoldDB" id="A0A0K0F448"/>
<feature type="chain" id="PRO_5005329327" evidence="2">
    <location>
        <begin position="21"/>
        <end position="603"/>
    </location>
</feature>
<reference evidence="3" key="1">
    <citation type="submission" date="2014-07" db="EMBL/GenBank/DDBJ databases">
        <authorList>
            <person name="Martin A.A"/>
            <person name="De Silva N."/>
        </authorList>
    </citation>
    <scope>NUCLEOTIDE SEQUENCE</scope>
</reference>
<feature type="compositionally biased region" description="Polar residues" evidence="1">
    <location>
        <begin position="277"/>
        <end position="289"/>
    </location>
</feature>
<accession>A0A0K0F448</accession>
<keyword evidence="2" id="KW-0732">Signal</keyword>
<dbReference type="WBParaSite" id="SVE_0358400.1">
    <property type="protein sequence ID" value="SVE_0358400.1"/>
    <property type="gene ID" value="SVE_0358400"/>
</dbReference>